<evidence type="ECO:0000259" key="1">
    <source>
        <dbReference type="Pfam" id="PF00557"/>
    </source>
</evidence>
<dbReference type="InterPro" id="IPR050659">
    <property type="entry name" value="Peptidase_M24B"/>
</dbReference>
<dbReference type="Gene3D" id="3.90.230.10">
    <property type="entry name" value="Creatinase/methionine aminopeptidase superfamily"/>
    <property type="match status" value="1"/>
</dbReference>
<evidence type="ECO:0000313" key="4">
    <source>
        <dbReference type="Proteomes" id="UP000243073"/>
    </source>
</evidence>
<reference evidence="3 4" key="1">
    <citation type="submission" date="2016-07" db="EMBL/GenBank/DDBJ databases">
        <title>Draft Genome Sequence of Oceanisphaera psychrotolerans, isolated from coastal sediment samples.</title>
        <authorList>
            <person name="Zhuo S."/>
            <person name="Ruan Z."/>
        </authorList>
    </citation>
    <scope>NUCLEOTIDE SEQUENCE [LARGE SCALE GENOMIC DNA]</scope>
    <source>
        <strain evidence="3 4">LAM-WHM-ZC</strain>
    </source>
</reference>
<dbReference type="RefSeq" id="WP_071473598.1">
    <property type="nucleotide sequence ID" value="NZ_MDKE01000044.1"/>
</dbReference>
<dbReference type="CDD" id="cd01090">
    <property type="entry name" value="Creatinase"/>
    <property type="match status" value="1"/>
</dbReference>
<dbReference type="SUPFAM" id="SSF55920">
    <property type="entry name" value="Creatinase/aminopeptidase"/>
    <property type="match status" value="1"/>
</dbReference>
<feature type="domain" description="Creatinase N-terminal" evidence="2">
    <location>
        <begin position="27"/>
        <end position="158"/>
    </location>
</feature>
<keyword evidence="4" id="KW-1185">Reference proteome</keyword>
<dbReference type="PANTHER" id="PTHR46112">
    <property type="entry name" value="AMINOPEPTIDASE"/>
    <property type="match status" value="1"/>
</dbReference>
<dbReference type="Pfam" id="PF00557">
    <property type="entry name" value="Peptidase_M24"/>
    <property type="match status" value="1"/>
</dbReference>
<dbReference type="OrthoDB" id="9803194at2"/>
<dbReference type="AlphaFoldDB" id="A0A1J4QB56"/>
<organism evidence="3 4">
    <name type="scientific">Oceanisphaera psychrotolerans</name>
    <dbReference type="NCBI Taxonomy" id="1414654"/>
    <lineage>
        <taxon>Bacteria</taxon>
        <taxon>Pseudomonadati</taxon>
        <taxon>Pseudomonadota</taxon>
        <taxon>Gammaproteobacteria</taxon>
        <taxon>Aeromonadales</taxon>
        <taxon>Aeromonadaceae</taxon>
        <taxon>Oceanisphaera</taxon>
    </lineage>
</organism>
<dbReference type="GO" id="GO:0016980">
    <property type="term" value="F:creatinase activity"/>
    <property type="evidence" value="ECO:0007669"/>
    <property type="project" value="InterPro"/>
</dbReference>
<feature type="domain" description="Peptidase M24" evidence="1">
    <location>
        <begin position="166"/>
        <end position="382"/>
    </location>
</feature>
<dbReference type="Pfam" id="PF01321">
    <property type="entry name" value="Creatinase_N"/>
    <property type="match status" value="1"/>
</dbReference>
<dbReference type="InterPro" id="IPR039394">
    <property type="entry name" value="Creatinase_C"/>
</dbReference>
<proteinExistence type="predicted"/>
<dbReference type="InterPro" id="IPR036005">
    <property type="entry name" value="Creatinase/aminopeptidase-like"/>
</dbReference>
<accession>A0A1J4QB56</accession>
<comment type="caution">
    <text evidence="3">The sequence shown here is derived from an EMBL/GenBank/DDBJ whole genome shotgun (WGS) entry which is preliminary data.</text>
</comment>
<evidence type="ECO:0000313" key="3">
    <source>
        <dbReference type="EMBL" id="OIN06583.1"/>
    </source>
</evidence>
<gene>
    <name evidence="3" type="ORF">BFR47_04305</name>
</gene>
<dbReference type="Proteomes" id="UP000243073">
    <property type="component" value="Unassembled WGS sequence"/>
</dbReference>
<dbReference type="SUPFAM" id="SSF53092">
    <property type="entry name" value="Creatinase/prolidase N-terminal domain"/>
    <property type="match status" value="1"/>
</dbReference>
<dbReference type="InterPro" id="IPR000587">
    <property type="entry name" value="Creatinase_N"/>
</dbReference>
<dbReference type="STRING" id="1414654.BFR47_04305"/>
<dbReference type="EMBL" id="MDKE01000044">
    <property type="protein sequence ID" value="OIN06583.1"/>
    <property type="molecule type" value="Genomic_DNA"/>
</dbReference>
<name>A0A1J4QB56_9GAMM</name>
<dbReference type="InterPro" id="IPR029149">
    <property type="entry name" value="Creatin/AminoP/Spt16_N"/>
</dbReference>
<protein>
    <submittedName>
        <fullName evidence="3">Creatininase</fullName>
    </submittedName>
</protein>
<dbReference type="InterPro" id="IPR000994">
    <property type="entry name" value="Pept_M24"/>
</dbReference>
<dbReference type="PANTHER" id="PTHR46112:SF2">
    <property type="entry name" value="XAA-PRO AMINOPEPTIDASE P-RELATED"/>
    <property type="match status" value="1"/>
</dbReference>
<dbReference type="Gene3D" id="3.40.350.10">
    <property type="entry name" value="Creatinase/prolidase N-terminal domain"/>
    <property type="match status" value="1"/>
</dbReference>
<evidence type="ECO:0000259" key="2">
    <source>
        <dbReference type="Pfam" id="PF01321"/>
    </source>
</evidence>
<sequence>MQMPQTLNIPNGEKVRGMFSNEEMTSRQSRLRGYMAAHDVDAVLFTSYHNINYFSDFVYCRFGRDYGLAVTQHIHTTITANIDGGQPYRRNALGDNLVYTDWQKDNFFHAVKSLIGGARRVGVEFDHLSLQNLDKLKAALPDAEFVDIGVPTMKMRMIKSAEEIALIKQGARVADVGGAAIRDAIGVGVPEYEVALAGTQAMVREIAKTFPHGELMDTWVWFQSGINTDGAHNPVTSRKIEAGDILSLNTFPMIGGYYTALERTLFSEHVSDRHLELWELNCKVHRRGLELIKAGTRCCDIAHELNEIFAEQDALQYRTFGYGHSFGTLSHYYGREAGLELREDIETVLEPGMVVSMEPMIMLPEGMPGAGGYREHDILVISDSGVENITRFPFGPEHNIIKG</sequence>